<dbReference type="AlphaFoldDB" id="A0A1V1P689"/>
<evidence type="ECO:0000259" key="2">
    <source>
        <dbReference type="PROSITE" id="PS50894"/>
    </source>
</evidence>
<feature type="modified residue" description="Phosphohistidine" evidence="1">
    <location>
        <position position="46"/>
    </location>
</feature>
<dbReference type="Proteomes" id="UP000189670">
    <property type="component" value="Unassembled WGS sequence"/>
</dbReference>
<proteinExistence type="predicted"/>
<protein>
    <submittedName>
        <fullName evidence="3">Hpt domain-containing protein</fullName>
    </submittedName>
</protein>
<dbReference type="Pfam" id="PF01627">
    <property type="entry name" value="Hpt"/>
    <property type="match status" value="1"/>
</dbReference>
<gene>
    <name evidence="3" type="ORF">OMM_08857</name>
</gene>
<dbReference type="GO" id="GO:0004672">
    <property type="term" value="F:protein kinase activity"/>
    <property type="evidence" value="ECO:0007669"/>
    <property type="project" value="UniProtKB-ARBA"/>
</dbReference>
<dbReference type="InterPro" id="IPR036641">
    <property type="entry name" value="HPT_dom_sf"/>
</dbReference>
<reference evidence="4" key="1">
    <citation type="submission" date="2012-11" db="EMBL/GenBank/DDBJ databases">
        <authorList>
            <person name="Lucero-Rivera Y.E."/>
            <person name="Tovar-Ramirez D."/>
        </authorList>
    </citation>
    <scope>NUCLEOTIDE SEQUENCE [LARGE SCALE GENOMIC DNA]</scope>
    <source>
        <strain evidence="4">Araruama</strain>
    </source>
</reference>
<comment type="caution">
    <text evidence="3">The sequence shown here is derived from an EMBL/GenBank/DDBJ whole genome shotgun (WGS) entry which is preliminary data.</text>
</comment>
<name>A0A1V1P689_9BACT</name>
<dbReference type="SUPFAM" id="SSF47226">
    <property type="entry name" value="Histidine-containing phosphotransfer domain, HPT domain"/>
    <property type="match status" value="1"/>
</dbReference>
<evidence type="ECO:0000313" key="3">
    <source>
        <dbReference type="EMBL" id="ETR70377.1"/>
    </source>
</evidence>
<organism evidence="3 4">
    <name type="scientific">Candidatus Magnetoglobus multicellularis str. Araruama</name>
    <dbReference type="NCBI Taxonomy" id="890399"/>
    <lineage>
        <taxon>Bacteria</taxon>
        <taxon>Pseudomonadati</taxon>
        <taxon>Thermodesulfobacteriota</taxon>
        <taxon>Desulfobacteria</taxon>
        <taxon>Desulfobacterales</taxon>
        <taxon>Desulfobacteraceae</taxon>
        <taxon>Candidatus Magnetoglobus</taxon>
    </lineage>
</organism>
<evidence type="ECO:0000256" key="1">
    <source>
        <dbReference type="PROSITE-ProRule" id="PRU00110"/>
    </source>
</evidence>
<dbReference type="GO" id="GO:0000160">
    <property type="term" value="P:phosphorelay signal transduction system"/>
    <property type="evidence" value="ECO:0007669"/>
    <property type="project" value="InterPro"/>
</dbReference>
<accession>A0A1V1P689</accession>
<dbReference type="PROSITE" id="PS50894">
    <property type="entry name" value="HPT"/>
    <property type="match status" value="1"/>
</dbReference>
<dbReference type="InterPro" id="IPR008207">
    <property type="entry name" value="Sig_transdc_His_kin_Hpt_dom"/>
</dbReference>
<dbReference type="Gene3D" id="1.20.120.160">
    <property type="entry name" value="HPT domain"/>
    <property type="match status" value="1"/>
</dbReference>
<feature type="domain" description="HPt" evidence="2">
    <location>
        <begin position="7"/>
        <end position="99"/>
    </location>
</feature>
<keyword evidence="1" id="KW-0597">Phosphoprotein</keyword>
<sequence>MKYIVTVKNKIKRFIPQFLENTRNDLNLLKQAADNEDLPKVELLSHSMKGYGKPFGFEKFGNMAQDVNLAAKEQNLGEMLLSIQALDTYFSNIEIVYED</sequence>
<dbReference type="EMBL" id="ATBP01000434">
    <property type="protein sequence ID" value="ETR70377.1"/>
    <property type="molecule type" value="Genomic_DNA"/>
</dbReference>
<evidence type="ECO:0000313" key="4">
    <source>
        <dbReference type="Proteomes" id="UP000189670"/>
    </source>
</evidence>